<accession>A0A0E9PBP1</accession>
<protein>
    <submittedName>
        <fullName evidence="1">Uncharacterized protein</fullName>
    </submittedName>
</protein>
<evidence type="ECO:0000313" key="1">
    <source>
        <dbReference type="EMBL" id="JAH01233.1"/>
    </source>
</evidence>
<reference evidence="1" key="1">
    <citation type="submission" date="2014-11" db="EMBL/GenBank/DDBJ databases">
        <authorList>
            <person name="Amaro Gonzalez C."/>
        </authorList>
    </citation>
    <scope>NUCLEOTIDE SEQUENCE</scope>
</reference>
<dbReference type="AlphaFoldDB" id="A0A0E9PBP1"/>
<dbReference type="EMBL" id="GBXM01107344">
    <property type="protein sequence ID" value="JAH01233.1"/>
    <property type="molecule type" value="Transcribed_RNA"/>
</dbReference>
<proteinExistence type="predicted"/>
<name>A0A0E9PBP1_ANGAN</name>
<organism evidence="1">
    <name type="scientific">Anguilla anguilla</name>
    <name type="common">European freshwater eel</name>
    <name type="synonym">Muraena anguilla</name>
    <dbReference type="NCBI Taxonomy" id="7936"/>
    <lineage>
        <taxon>Eukaryota</taxon>
        <taxon>Metazoa</taxon>
        <taxon>Chordata</taxon>
        <taxon>Craniata</taxon>
        <taxon>Vertebrata</taxon>
        <taxon>Euteleostomi</taxon>
        <taxon>Actinopterygii</taxon>
        <taxon>Neopterygii</taxon>
        <taxon>Teleostei</taxon>
        <taxon>Anguilliformes</taxon>
        <taxon>Anguillidae</taxon>
        <taxon>Anguilla</taxon>
    </lineage>
</organism>
<sequence>MSESCPTVCTTCSLLFFFSVFCHVFYVGFLCSFLRNVGLDSECEYPLQR</sequence>
<reference evidence="1" key="2">
    <citation type="journal article" date="2015" name="Fish Shellfish Immunol.">
        <title>Early steps in the European eel (Anguilla anguilla)-Vibrio vulnificus interaction in the gills: Role of the RtxA13 toxin.</title>
        <authorList>
            <person name="Callol A."/>
            <person name="Pajuelo D."/>
            <person name="Ebbesson L."/>
            <person name="Teles M."/>
            <person name="MacKenzie S."/>
            <person name="Amaro C."/>
        </authorList>
    </citation>
    <scope>NUCLEOTIDE SEQUENCE</scope>
</reference>